<name>A0AAV2QFC1_MEGNR</name>
<reference evidence="1 3" key="1">
    <citation type="submission" date="2024-05" db="EMBL/GenBank/DDBJ databases">
        <authorList>
            <person name="Wallberg A."/>
        </authorList>
    </citation>
    <scope>NUCLEOTIDE SEQUENCE [LARGE SCALE GENOMIC DNA]</scope>
</reference>
<keyword evidence="3" id="KW-1185">Reference proteome</keyword>
<dbReference type="AlphaFoldDB" id="A0AAV2QFC1"/>
<organism evidence="1 3">
    <name type="scientific">Meganyctiphanes norvegica</name>
    <name type="common">Northern krill</name>
    <name type="synonym">Thysanopoda norvegica</name>
    <dbReference type="NCBI Taxonomy" id="48144"/>
    <lineage>
        <taxon>Eukaryota</taxon>
        <taxon>Metazoa</taxon>
        <taxon>Ecdysozoa</taxon>
        <taxon>Arthropoda</taxon>
        <taxon>Crustacea</taxon>
        <taxon>Multicrustacea</taxon>
        <taxon>Malacostraca</taxon>
        <taxon>Eumalacostraca</taxon>
        <taxon>Eucarida</taxon>
        <taxon>Euphausiacea</taxon>
        <taxon>Euphausiidae</taxon>
        <taxon>Meganyctiphanes</taxon>
    </lineage>
</organism>
<dbReference type="Proteomes" id="UP001497623">
    <property type="component" value="Unassembled WGS sequence"/>
</dbReference>
<evidence type="ECO:0000313" key="1">
    <source>
        <dbReference type="EMBL" id="CAL4078228.1"/>
    </source>
</evidence>
<dbReference type="EMBL" id="CAXKWB010005397">
    <property type="protein sequence ID" value="CAL4078228.1"/>
    <property type="molecule type" value="Genomic_DNA"/>
</dbReference>
<accession>A0AAV2QFC1</accession>
<evidence type="ECO:0000313" key="3">
    <source>
        <dbReference type="Proteomes" id="UP001497623"/>
    </source>
</evidence>
<protein>
    <submittedName>
        <fullName evidence="1">Uncharacterized protein</fullName>
    </submittedName>
</protein>
<comment type="caution">
    <text evidence="1">The sequence shown here is derived from an EMBL/GenBank/DDBJ whole genome shotgun (WGS) entry which is preliminary data.</text>
</comment>
<evidence type="ECO:0000313" key="2">
    <source>
        <dbReference type="EMBL" id="CAL4223867.1"/>
    </source>
</evidence>
<gene>
    <name evidence="1" type="ORF">MNOR_LOCUS10594</name>
    <name evidence="2" type="ORF">MNOR_LOCUS39277</name>
</gene>
<sequence length="126" mass="14412">MARAHSFAVLQQNLFLMEQEILKDNGGPPMAPTIFKCNCSEWCECEECIEEPLPTADGSINVRTLNWCPDAQQAQFIHCFIGQYGSNFYYMWPCGRSAQCHRPRAPLLKESQAAIDFMILMLNLEF</sequence>
<dbReference type="EMBL" id="CAXKWB010099792">
    <property type="protein sequence ID" value="CAL4223867.1"/>
    <property type="molecule type" value="Genomic_DNA"/>
</dbReference>
<proteinExistence type="predicted"/>